<accession>A0A0L0FCV4</accession>
<dbReference type="RefSeq" id="XP_014148484.1">
    <property type="nucleotide sequence ID" value="XM_014293009.1"/>
</dbReference>
<proteinExistence type="predicted"/>
<name>A0A0L0FCV4_9EUKA</name>
<keyword evidence="2" id="KW-1185">Reference proteome</keyword>
<dbReference type="EMBL" id="KQ244269">
    <property type="protein sequence ID" value="KNC74582.1"/>
    <property type="molecule type" value="Genomic_DNA"/>
</dbReference>
<protein>
    <submittedName>
        <fullName evidence="1">Uncharacterized protein</fullName>
    </submittedName>
</protein>
<reference evidence="1 2" key="1">
    <citation type="submission" date="2011-02" db="EMBL/GenBank/DDBJ databases">
        <title>The Genome Sequence of Sphaeroforma arctica JP610.</title>
        <authorList>
            <consortium name="The Broad Institute Genome Sequencing Platform"/>
            <person name="Russ C."/>
            <person name="Cuomo C."/>
            <person name="Young S.K."/>
            <person name="Zeng Q."/>
            <person name="Gargeya S."/>
            <person name="Alvarado L."/>
            <person name="Berlin A."/>
            <person name="Chapman S.B."/>
            <person name="Chen Z."/>
            <person name="Freedman E."/>
            <person name="Gellesch M."/>
            <person name="Goldberg J."/>
            <person name="Griggs A."/>
            <person name="Gujja S."/>
            <person name="Heilman E."/>
            <person name="Heiman D."/>
            <person name="Howarth C."/>
            <person name="Mehta T."/>
            <person name="Neiman D."/>
            <person name="Pearson M."/>
            <person name="Roberts A."/>
            <person name="Saif S."/>
            <person name="Shea T."/>
            <person name="Shenoy N."/>
            <person name="Sisk P."/>
            <person name="Stolte C."/>
            <person name="Sykes S."/>
            <person name="White J."/>
            <person name="Yandava C."/>
            <person name="Burger G."/>
            <person name="Gray M.W."/>
            <person name="Holland P.W.H."/>
            <person name="King N."/>
            <person name="Lang F.B.F."/>
            <person name="Roger A.J."/>
            <person name="Ruiz-Trillo I."/>
            <person name="Haas B."/>
            <person name="Nusbaum C."/>
            <person name="Birren B."/>
        </authorList>
    </citation>
    <scope>NUCLEOTIDE SEQUENCE [LARGE SCALE GENOMIC DNA]</scope>
    <source>
        <strain evidence="1 2">JP610</strain>
    </source>
</reference>
<evidence type="ECO:0000313" key="2">
    <source>
        <dbReference type="Proteomes" id="UP000054560"/>
    </source>
</evidence>
<dbReference type="AlphaFoldDB" id="A0A0L0FCV4"/>
<organism evidence="1 2">
    <name type="scientific">Sphaeroforma arctica JP610</name>
    <dbReference type="NCBI Taxonomy" id="667725"/>
    <lineage>
        <taxon>Eukaryota</taxon>
        <taxon>Ichthyosporea</taxon>
        <taxon>Ichthyophonida</taxon>
        <taxon>Sphaeroforma</taxon>
    </lineage>
</organism>
<dbReference type="GeneID" id="25913381"/>
<evidence type="ECO:0000313" key="1">
    <source>
        <dbReference type="EMBL" id="KNC74582.1"/>
    </source>
</evidence>
<gene>
    <name evidence="1" type="ORF">SARC_12877</name>
</gene>
<dbReference type="Proteomes" id="UP000054560">
    <property type="component" value="Unassembled WGS sequence"/>
</dbReference>
<sequence length="123" mass="14052">MEYRLLHLNQMNAASFEKLFAGFNESAKLAGQDAEVQLSSLAASRLQQALQNGKHAMAVQDAWQKSTLFSFKNQDESKEIPQRDLIRPMQQKLYCLSPYIEVKDFYRFATSVLKNTPYGKKAT</sequence>